<reference evidence="2 3" key="1">
    <citation type="submission" date="2016-10" db="EMBL/GenBank/DDBJ databases">
        <authorList>
            <person name="de Groot N.N."/>
        </authorList>
    </citation>
    <scope>NUCLEOTIDE SEQUENCE [LARGE SCALE GENOMIC DNA]</scope>
    <source>
        <strain evidence="2 3">DSM 17890</strain>
    </source>
</reference>
<dbReference type="PANTHER" id="PTHR34203">
    <property type="entry name" value="METHYLTRANSFERASE, FKBM FAMILY PROTEIN"/>
    <property type="match status" value="1"/>
</dbReference>
<dbReference type="PANTHER" id="PTHR34203:SF15">
    <property type="entry name" value="SLL1173 PROTEIN"/>
    <property type="match status" value="1"/>
</dbReference>
<dbReference type="InterPro" id="IPR052514">
    <property type="entry name" value="SAM-dependent_MTase"/>
</dbReference>
<dbReference type="NCBIfam" id="TIGR01444">
    <property type="entry name" value="fkbM_fam"/>
    <property type="match status" value="1"/>
</dbReference>
<keyword evidence="3" id="KW-1185">Reference proteome</keyword>
<protein>
    <submittedName>
        <fullName evidence="2">Methyltransferase, FkbM family</fullName>
    </submittedName>
</protein>
<gene>
    <name evidence="2" type="ORF">SAMN05444336_1103</name>
</gene>
<dbReference type="RefSeq" id="WP_143040360.1">
    <property type="nucleotide sequence ID" value="NZ_FNMZ01000010.1"/>
</dbReference>
<organism evidence="2 3">
    <name type="scientific">Albimonas donghaensis</name>
    <dbReference type="NCBI Taxonomy" id="356660"/>
    <lineage>
        <taxon>Bacteria</taxon>
        <taxon>Pseudomonadati</taxon>
        <taxon>Pseudomonadota</taxon>
        <taxon>Alphaproteobacteria</taxon>
        <taxon>Rhodobacterales</taxon>
        <taxon>Paracoccaceae</taxon>
        <taxon>Albimonas</taxon>
    </lineage>
</organism>
<evidence type="ECO:0000313" key="3">
    <source>
        <dbReference type="Proteomes" id="UP000199118"/>
    </source>
</evidence>
<keyword evidence="2" id="KW-0489">Methyltransferase</keyword>
<dbReference type="Gene3D" id="3.40.50.150">
    <property type="entry name" value="Vaccinia Virus protein VP39"/>
    <property type="match status" value="1"/>
</dbReference>
<name>A0A1H3EGQ3_9RHOB</name>
<dbReference type="Proteomes" id="UP000199118">
    <property type="component" value="Unassembled WGS sequence"/>
</dbReference>
<keyword evidence="2" id="KW-0808">Transferase</keyword>
<evidence type="ECO:0000313" key="2">
    <source>
        <dbReference type="EMBL" id="SDX77398.1"/>
    </source>
</evidence>
<dbReference type="GO" id="GO:0032259">
    <property type="term" value="P:methylation"/>
    <property type="evidence" value="ECO:0007669"/>
    <property type="project" value="UniProtKB-KW"/>
</dbReference>
<dbReference type="AlphaFoldDB" id="A0A1H3EGQ3"/>
<proteinExistence type="predicted"/>
<feature type="domain" description="Methyltransferase FkbM" evidence="1">
    <location>
        <begin position="69"/>
        <end position="215"/>
    </location>
</feature>
<dbReference type="STRING" id="356660.SAMN05444336_1103"/>
<dbReference type="InterPro" id="IPR006342">
    <property type="entry name" value="FkbM_mtfrase"/>
</dbReference>
<evidence type="ECO:0000259" key="1">
    <source>
        <dbReference type="Pfam" id="PF05050"/>
    </source>
</evidence>
<dbReference type="SUPFAM" id="SSF53335">
    <property type="entry name" value="S-adenosyl-L-methionine-dependent methyltransferases"/>
    <property type="match status" value="1"/>
</dbReference>
<dbReference type="EMBL" id="FNMZ01000010">
    <property type="protein sequence ID" value="SDX77398.1"/>
    <property type="molecule type" value="Genomic_DNA"/>
</dbReference>
<dbReference type="InterPro" id="IPR029063">
    <property type="entry name" value="SAM-dependent_MTases_sf"/>
</dbReference>
<dbReference type="Pfam" id="PF05050">
    <property type="entry name" value="Methyltransf_21"/>
    <property type="match status" value="1"/>
</dbReference>
<dbReference type="OrthoDB" id="7542440at2"/>
<dbReference type="GO" id="GO:0008168">
    <property type="term" value="F:methyltransferase activity"/>
    <property type="evidence" value="ECO:0007669"/>
    <property type="project" value="UniProtKB-KW"/>
</dbReference>
<accession>A0A1H3EGQ3</accession>
<sequence length="245" mass="26834">MRRLWWSLRKRVAGLGRRPRVVARLGAQWELDPRDWLDRRMLAGQPFEAAQRARFAERVEAAGADLLFDIGANFGLYSVTLGLARSAMRIEAFEPVARTRAKLVRNLGLNGLEGRARVHALALSDRGGEAEIAIDPRSSGLSTLSASDAEAARRDFSASETVRVARLDDLDCARGVEARVLAIKIDVEGHETATLAGMAGLLARNRGVAMIETRARNLDAVIAAMASAGWRPTGEIEEERFFEKA</sequence>